<proteinExistence type="predicted"/>
<sequence length="127" mass="15295">MINYILWGFVIVWAIYELVQYWRRKKASVELDQEDFSKRLRKVQLVDVREKDEFDAGHILGARNIPYSTFKQRINDFRRDQPIYLYDENQVVSKRAALKLRKAGYTDIYTLKGGYKKWTGKIKRKAR</sequence>
<keyword evidence="1" id="KW-0812">Transmembrane</keyword>
<gene>
    <name evidence="3" type="ORF">SAMN04488506_1990</name>
</gene>
<dbReference type="PROSITE" id="PS50206">
    <property type="entry name" value="RHODANESE_3"/>
    <property type="match status" value="1"/>
</dbReference>
<keyword evidence="1" id="KW-1133">Transmembrane helix</keyword>
<dbReference type="Proteomes" id="UP000199136">
    <property type="component" value="Unassembled WGS sequence"/>
</dbReference>
<accession>A0A1I5YHI7</accession>
<evidence type="ECO:0000256" key="1">
    <source>
        <dbReference type="SAM" id="Phobius"/>
    </source>
</evidence>
<dbReference type="Pfam" id="PF00581">
    <property type="entry name" value="Rhodanese"/>
    <property type="match status" value="1"/>
</dbReference>
<dbReference type="PANTHER" id="PTHR43031">
    <property type="entry name" value="FAD-DEPENDENT OXIDOREDUCTASE"/>
    <property type="match status" value="1"/>
</dbReference>
<evidence type="ECO:0000313" key="3">
    <source>
        <dbReference type="EMBL" id="SFQ43367.1"/>
    </source>
</evidence>
<dbReference type="SUPFAM" id="SSF52821">
    <property type="entry name" value="Rhodanese/Cell cycle control phosphatase"/>
    <property type="match status" value="1"/>
</dbReference>
<keyword evidence="4" id="KW-1185">Reference proteome</keyword>
<dbReference type="InterPro" id="IPR050229">
    <property type="entry name" value="GlpE_sulfurtransferase"/>
</dbReference>
<feature type="domain" description="Rhodanese" evidence="2">
    <location>
        <begin position="39"/>
        <end position="127"/>
    </location>
</feature>
<dbReference type="EMBL" id="FOXW01000008">
    <property type="protein sequence ID" value="SFQ43367.1"/>
    <property type="molecule type" value="Genomic_DNA"/>
</dbReference>
<organism evidence="3 4">
    <name type="scientific">Desemzia incerta</name>
    <dbReference type="NCBI Taxonomy" id="82801"/>
    <lineage>
        <taxon>Bacteria</taxon>
        <taxon>Bacillati</taxon>
        <taxon>Bacillota</taxon>
        <taxon>Bacilli</taxon>
        <taxon>Lactobacillales</taxon>
        <taxon>Carnobacteriaceae</taxon>
        <taxon>Desemzia</taxon>
    </lineage>
</organism>
<feature type="transmembrane region" description="Helical" evidence="1">
    <location>
        <begin position="6"/>
        <end position="22"/>
    </location>
</feature>
<dbReference type="CDD" id="cd00158">
    <property type="entry name" value="RHOD"/>
    <property type="match status" value="1"/>
</dbReference>
<keyword evidence="1" id="KW-0472">Membrane</keyword>
<protein>
    <submittedName>
        <fullName evidence="3">Rhodanese-related sulfurtransferase</fullName>
    </submittedName>
</protein>
<evidence type="ECO:0000313" key="4">
    <source>
        <dbReference type="Proteomes" id="UP000199136"/>
    </source>
</evidence>
<dbReference type="Gene3D" id="3.40.250.10">
    <property type="entry name" value="Rhodanese-like domain"/>
    <property type="match status" value="1"/>
</dbReference>
<dbReference type="InterPro" id="IPR036873">
    <property type="entry name" value="Rhodanese-like_dom_sf"/>
</dbReference>
<dbReference type="InterPro" id="IPR001763">
    <property type="entry name" value="Rhodanese-like_dom"/>
</dbReference>
<dbReference type="AlphaFoldDB" id="A0A1I5YHI7"/>
<dbReference type="GO" id="GO:0016740">
    <property type="term" value="F:transferase activity"/>
    <property type="evidence" value="ECO:0007669"/>
    <property type="project" value="UniProtKB-KW"/>
</dbReference>
<keyword evidence="3" id="KW-0808">Transferase</keyword>
<dbReference type="SMART" id="SM00450">
    <property type="entry name" value="RHOD"/>
    <property type="match status" value="1"/>
</dbReference>
<reference evidence="3 4" key="1">
    <citation type="submission" date="2016-10" db="EMBL/GenBank/DDBJ databases">
        <authorList>
            <person name="de Groot N.N."/>
        </authorList>
    </citation>
    <scope>NUCLEOTIDE SEQUENCE [LARGE SCALE GENOMIC DNA]</scope>
    <source>
        <strain evidence="3 4">DSM 20581</strain>
    </source>
</reference>
<dbReference type="PANTHER" id="PTHR43031:SF18">
    <property type="entry name" value="RHODANESE-RELATED SULFURTRANSFERASES"/>
    <property type="match status" value="1"/>
</dbReference>
<name>A0A1I5YHI7_9LACT</name>
<dbReference type="STRING" id="82801.SAMN04488506_1990"/>
<evidence type="ECO:0000259" key="2">
    <source>
        <dbReference type="PROSITE" id="PS50206"/>
    </source>
</evidence>